<feature type="region of interest" description="Disordered" evidence="1">
    <location>
        <begin position="136"/>
        <end position="155"/>
    </location>
</feature>
<evidence type="ECO:0000313" key="2">
    <source>
        <dbReference type="EMBL" id="KAK7377155.1"/>
    </source>
</evidence>
<feature type="compositionally biased region" description="Basic and acidic residues" evidence="1">
    <location>
        <begin position="103"/>
        <end position="123"/>
    </location>
</feature>
<organism evidence="2 3">
    <name type="scientific">Phaseolus coccineus</name>
    <name type="common">Scarlet runner bean</name>
    <name type="synonym">Phaseolus multiflorus</name>
    <dbReference type="NCBI Taxonomy" id="3886"/>
    <lineage>
        <taxon>Eukaryota</taxon>
        <taxon>Viridiplantae</taxon>
        <taxon>Streptophyta</taxon>
        <taxon>Embryophyta</taxon>
        <taxon>Tracheophyta</taxon>
        <taxon>Spermatophyta</taxon>
        <taxon>Magnoliopsida</taxon>
        <taxon>eudicotyledons</taxon>
        <taxon>Gunneridae</taxon>
        <taxon>Pentapetalae</taxon>
        <taxon>rosids</taxon>
        <taxon>fabids</taxon>
        <taxon>Fabales</taxon>
        <taxon>Fabaceae</taxon>
        <taxon>Papilionoideae</taxon>
        <taxon>50 kb inversion clade</taxon>
        <taxon>NPAAA clade</taxon>
        <taxon>indigoferoid/millettioid clade</taxon>
        <taxon>Phaseoleae</taxon>
        <taxon>Phaseolus</taxon>
    </lineage>
</organism>
<dbReference type="Proteomes" id="UP001374584">
    <property type="component" value="Unassembled WGS sequence"/>
</dbReference>
<protein>
    <submittedName>
        <fullName evidence="2">Uncharacterized protein</fullName>
    </submittedName>
</protein>
<keyword evidence="3" id="KW-1185">Reference proteome</keyword>
<name>A0AAN9NRQ9_PHACN</name>
<proteinExistence type="predicted"/>
<feature type="region of interest" description="Disordered" evidence="1">
    <location>
        <begin position="103"/>
        <end position="125"/>
    </location>
</feature>
<evidence type="ECO:0000256" key="1">
    <source>
        <dbReference type="SAM" id="MobiDB-lite"/>
    </source>
</evidence>
<comment type="caution">
    <text evidence="2">The sequence shown here is derived from an EMBL/GenBank/DDBJ whole genome shotgun (WGS) entry which is preliminary data.</text>
</comment>
<accession>A0AAN9NRQ9</accession>
<evidence type="ECO:0000313" key="3">
    <source>
        <dbReference type="Proteomes" id="UP001374584"/>
    </source>
</evidence>
<dbReference type="EMBL" id="JAYMYR010000002">
    <property type="protein sequence ID" value="KAK7377155.1"/>
    <property type="molecule type" value="Genomic_DNA"/>
</dbReference>
<gene>
    <name evidence="2" type="ORF">VNO80_02575</name>
</gene>
<sequence>MLDEERNLSKRAREGSVMYHKLFELLIFGGEKVEETQYGCEGFERDKVDDGGGDDCGNGGGGGVVREVLLLRVGGGVHAGVHWAREGEVRWAVDLWAVCGGSERREGERENHDNNRRSSETTHEVLPTVQVILSSRQHQRGFHPRRQTDSVPNFGFSDERPFQLSTTWEISQLLLNHARNTSGPEGMITPLILHQQHCLQ</sequence>
<dbReference type="AlphaFoldDB" id="A0AAN9NRQ9"/>
<reference evidence="2 3" key="1">
    <citation type="submission" date="2024-01" db="EMBL/GenBank/DDBJ databases">
        <title>The genomes of 5 underutilized Papilionoideae crops provide insights into root nodulation and disease resistanc.</title>
        <authorList>
            <person name="Jiang F."/>
        </authorList>
    </citation>
    <scope>NUCLEOTIDE SEQUENCE [LARGE SCALE GENOMIC DNA]</scope>
    <source>
        <strain evidence="2">JINMINGXINNONG_FW02</strain>
        <tissue evidence="2">Leaves</tissue>
    </source>
</reference>